<comment type="subcellular location">
    <subcellularLocation>
        <location evidence="1 8">Cytoplasm</location>
    </subcellularLocation>
</comment>
<dbReference type="NCBIfam" id="TIGR02432">
    <property type="entry name" value="lysidine_TilS_N"/>
    <property type="match status" value="1"/>
</dbReference>
<dbReference type="InterPro" id="IPR012795">
    <property type="entry name" value="tRNA_Ile_lys_synt_N"/>
</dbReference>
<comment type="function">
    <text evidence="8">Ligates lysine onto the cytidine present at position 34 of the AUA codon-specific tRNA(Ile) that contains the anticodon CAU, in an ATP-dependent manner. Cytidine is converted to lysidine, thus changing the amino acid specificity of the tRNA from methionine to isoleucine.</text>
</comment>
<dbReference type="SUPFAM" id="SSF56037">
    <property type="entry name" value="PheT/TilS domain"/>
    <property type="match status" value="1"/>
</dbReference>
<evidence type="ECO:0000256" key="3">
    <source>
        <dbReference type="ARBA" id="ARBA00022598"/>
    </source>
</evidence>
<dbReference type="InterPro" id="IPR012796">
    <property type="entry name" value="Lysidine-tRNA-synth_C"/>
</dbReference>
<dbReference type="Pfam" id="PF11734">
    <property type="entry name" value="TilS_C"/>
    <property type="match status" value="1"/>
</dbReference>
<dbReference type="Gene3D" id="3.40.50.620">
    <property type="entry name" value="HUPs"/>
    <property type="match status" value="1"/>
</dbReference>
<comment type="caution">
    <text evidence="10">The sequence shown here is derived from an EMBL/GenBank/DDBJ whole genome shotgun (WGS) entry which is preliminary data.</text>
</comment>
<comment type="domain">
    <text evidence="8">The N-terminal region contains the highly conserved SGGXDS motif, predicted to be a P-loop motif involved in ATP binding.</text>
</comment>
<dbReference type="EC" id="6.3.4.19" evidence="8"/>
<evidence type="ECO:0000313" key="10">
    <source>
        <dbReference type="EMBL" id="RPE76964.1"/>
    </source>
</evidence>
<evidence type="ECO:0000256" key="1">
    <source>
        <dbReference type="ARBA" id="ARBA00004496"/>
    </source>
</evidence>
<name>A0A3N4VV65_9GAMM</name>
<feature type="binding site" evidence="8">
    <location>
        <begin position="24"/>
        <end position="29"/>
    </location>
    <ligand>
        <name>ATP</name>
        <dbReference type="ChEBI" id="CHEBI:30616"/>
    </ligand>
</feature>
<gene>
    <name evidence="8" type="primary">tilS</name>
    <name evidence="10" type="ORF">EDC50_2216</name>
</gene>
<dbReference type="GO" id="GO:0006400">
    <property type="term" value="P:tRNA modification"/>
    <property type="evidence" value="ECO:0007669"/>
    <property type="project" value="UniProtKB-UniRule"/>
</dbReference>
<dbReference type="Pfam" id="PF01171">
    <property type="entry name" value="ATP_bind_3"/>
    <property type="match status" value="1"/>
</dbReference>
<proteinExistence type="inferred from homology"/>
<dbReference type="PANTHER" id="PTHR43033">
    <property type="entry name" value="TRNA(ILE)-LYSIDINE SYNTHASE-RELATED"/>
    <property type="match status" value="1"/>
</dbReference>
<dbReference type="Proteomes" id="UP000269708">
    <property type="component" value="Unassembled WGS sequence"/>
</dbReference>
<sequence length="435" mass="46744">MPPLPAPAVPPELPATGALVVGFSGGLDSTVLLHWLAADPALRARGLRALHVNHALHPAADAWQRHCVAVCERLQVPLRSVRVEVQRGAGSGLEAAAREARHAAFAAELAAGEVLVLAHHRADQAETFLLRALRASGPDGLAAMRPWRRYGAGWLWRPLLGCGRDALLAHARAHGLGWIDDPGNADPAFDRNFLRARVLPLLRERWPHADAALARAAALCGEAQALLEDGDAEALALAASADPHCLRVGPLRALPAPRRARALRRWIAALGLPPLPGHGAERIERELLCARIDAAAEFAWRGARILRWRGLLHADRPRPPLPGDWEADWDGAAPLPLPGGGALRLEGAARFDAPLRARARRGGERIALPGRAHRHALKHVLQALEVPPWERARLPLLFAADGALLAAGDLVYAAPFDAWLRARGARLRRTPGAAD</sequence>
<evidence type="ECO:0000256" key="5">
    <source>
        <dbReference type="ARBA" id="ARBA00022741"/>
    </source>
</evidence>
<feature type="domain" description="Lysidine-tRNA(Ile) synthetase C-terminal" evidence="9">
    <location>
        <begin position="355"/>
        <end position="429"/>
    </location>
</feature>
<dbReference type="InterPro" id="IPR014729">
    <property type="entry name" value="Rossmann-like_a/b/a_fold"/>
</dbReference>
<evidence type="ECO:0000256" key="8">
    <source>
        <dbReference type="HAMAP-Rule" id="MF_01161"/>
    </source>
</evidence>
<organism evidence="10 11">
    <name type="scientific">Vulcaniibacterium tengchongense</name>
    <dbReference type="NCBI Taxonomy" id="1273429"/>
    <lineage>
        <taxon>Bacteria</taxon>
        <taxon>Pseudomonadati</taxon>
        <taxon>Pseudomonadota</taxon>
        <taxon>Gammaproteobacteria</taxon>
        <taxon>Lysobacterales</taxon>
        <taxon>Lysobacteraceae</taxon>
        <taxon>Vulcaniibacterium</taxon>
    </lineage>
</organism>
<dbReference type="InterPro" id="IPR012094">
    <property type="entry name" value="tRNA_Ile_lys_synt"/>
</dbReference>
<dbReference type="InterPro" id="IPR015262">
    <property type="entry name" value="tRNA_Ile_lys_synt_subst-bd"/>
</dbReference>
<dbReference type="PANTHER" id="PTHR43033:SF1">
    <property type="entry name" value="TRNA(ILE)-LYSIDINE SYNTHASE-RELATED"/>
    <property type="match status" value="1"/>
</dbReference>
<evidence type="ECO:0000313" key="11">
    <source>
        <dbReference type="Proteomes" id="UP000269708"/>
    </source>
</evidence>
<keyword evidence="4 8" id="KW-0819">tRNA processing</keyword>
<comment type="similarity">
    <text evidence="8">Belongs to the tRNA(Ile)-lysidine synthase family.</text>
</comment>
<dbReference type="NCBIfam" id="TIGR02433">
    <property type="entry name" value="lysidine_TilS_C"/>
    <property type="match status" value="1"/>
</dbReference>
<evidence type="ECO:0000259" key="9">
    <source>
        <dbReference type="SMART" id="SM00977"/>
    </source>
</evidence>
<dbReference type="SUPFAM" id="SSF82829">
    <property type="entry name" value="MesJ substrate recognition domain-like"/>
    <property type="match status" value="1"/>
</dbReference>
<dbReference type="Gene3D" id="1.20.59.20">
    <property type="match status" value="1"/>
</dbReference>
<keyword evidence="11" id="KW-1185">Reference proteome</keyword>
<dbReference type="AlphaFoldDB" id="A0A3N4VV65"/>
<keyword evidence="2 8" id="KW-0963">Cytoplasm</keyword>
<dbReference type="GO" id="GO:0032267">
    <property type="term" value="F:tRNA(Ile)-lysidine synthase activity"/>
    <property type="evidence" value="ECO:0007669"/>
    <property type="project" value="UniProtKB-EC"/>
</dbReference>
<evidence type="ECO:0000256" key="2">
    <source>
        <dbReference type="ARBA" id="ARBA00022490"/>
    </source>
</evidence>
<protein>
    <recommendedName>
        <fullName evidence="8">tRNA(Ile)-lysidine synthase</fullName>
        <ecNumber evidence="8">6.3.4.19</ecNumber>
    </recommendedName>
    <alternativeName>
        <fullName evidence="8">tRNA(Ile)-2-lysyl-cytidine synthase</fullName>
    </alternativeName>
    <alternativeName>
        <fullName evidence="8">tRNA(Ile)-lysidine synthetase</fullName>
    </alternativeName>
</protein>
<accession>A0A3N4VV65</accession>
<evidence type="ECO:0000256" key="7">
    <source>
        <dbReference type="ARBA" id="ARBA00048539"/>
    </source>
</evidence>
<evidence type="ECO:0000256" key="6">
    <source>
        <dbReference type="ARBA" id="ARBA00022840"/>
    </source>
</evidence>
<keyword evidence="6 8" id="KW-0067">ATP-binding</keyword>
<dbReference type="InterPro" id="IPR011063">
    <property type="entry name" value="TilS/TtcA_N"/>
</dbReference>
<dbReference type="GO" id="GO:0005737">
    <property type="term" value="C:cytoplasm"/>
    <property type="evidence" value="ECO:0007669"/>
    <property type="project" value="UniProtKB-SubCell"/>
</dbReference>
<dbReference type="SUPFAM" id="SSF52402">
    <property type="entry name" value="Adenine nucleotide alpha hydrolases-like"/>
    <property type="match status" value="1"/>
</dbReference>
<dbReference type="HAMAP" id="MF_01161">
    <property type="entry name" value="tRNA_Ile_lys_synt"/>
    <property type="match status" value="1"/>
</dbReference>
<dbReference type="CDD" id="cd01992">
    <property type="entry name" value="TilS_N"/>
    <property type="match status" value="1"/>
</dbReference>
<evidence type="ECO:0000256" key="4">
    <source>
        <dbReference type="ARBA" id="ARBA00022694"/>
    </source>
</evidence>
<comment type="catalytic activity">
    <reaction evidence="7 8">
        <text>cytidine(34) in tRNA(Ile2) + L-lysine + ATP = lysidine(34) in tRNA(Ile2) + AMP + diphosphate + H(+)</text>
        <dbReference type="Rhea" id="RHEA:43744"/>
        <dbReference type="Rhea" id="RHEA-COMP:10625"/>
        <dbReference type="Rhea" id="RHEA-COMP:10670"/>
        <dbReference type="ChEBI" id="CHEBI:15378"/>
        <dbReference type="ChEBI" id="CHEBI:30616"/>
        <dbReference type="ChEBI" id="CHEBI:32551"/>
        <dbReference type="ChEBI" id="CHEBI:33019"/>
        <dbReference type="ChEBI" id="CHEBI:82748"/>
        <dbReference type="ChEBI" id="CHEBI:83665"/>
        <dbReference type="ChEBI" id="CHEBI:456215"/>
        <dbReference type="EC" id="6.3.4.19"/>
    </reaction>
</comment>
<dbReference type="SMART" id="SM00977">
    <property type="entry name" value="TilS_C"/>
    <property type="match status" value="1"/>
</dbReference>
<dbReference type="RefSeq" id="WP_123770556.1">
    <property type="nucleotide sequence ID" value="NZ_RKQN01000003.1"/>
</dbReference>
<keyword evidence="5 8" id="KW-0547">Nucleotide-binding</keyword>
<keyword evidence="3 8" id="KW-0436">Ligase</keyword>
<reference evidence="10 11" key="1">
    <citation type="submission" date="2018-11" db="EMBL/GenBank/DDBJ databases">
        <title>Genomic Encyclopedia of Type Strains, Phase IV (KMG-IV): sequencing the most valuable type-strain genomes for metagenomic binning, comparative biology and taxonomic classification.</title>
        <authorList>
            <person name="Goeker M."/>
        </authorList>
    </citation>
    <scope>NUCLEOTIDE SEQUENCE [LARGE SCALE GENOMIC DNA]</scope>
    <source>
        <strain evidence="10 11">DSM 25623</strain>
    </source>
</reference>
<dbReference type="EMBL" id="RKQN01000003">
    <property type="protein sequence ID" value="RPE76964.1"/>
    <property type="molecule type" value="Genomic_DNA"/>
</dbReference>
<dbReference type="GO" id="GO:0005524">
    <property type="term" value="F:ATP binding"/>
    <property type="evidence" value="ECO:0007669"/>
    <property type="project" value="UniProtKB-UniRule"/>
</dbReference>
<dbReference type="Pfam" id="PF09179">
    <property type="entry name" value="TilS"/>
    <property type="match status" value="1"/>
</dbReference>